<dbReference type="SUPFAM" id="SSF53067">
    <property type="entry name" value="Actin-like ATPase domain"/>
    <property type="match status" value="1"/>
</dbReference>
<dbReference type="OrthoDB" id="8595273at2"/>
<dbReference type="PANTHER" id="PTHR18964:SF149">
    <property type="entry name" value="BIFUNCTIONAL UDP-N-ACETYLGLUCOSAMINE 2-EPIMERASE_N-ACETYLMANNOSAMINE KINASE"/>
    <property type="match status" value="1"/>
</dbReference>
<dbReference type="EMBL" id="AAUW01000024">
    <property type="protein sequence ID" value="EAV41060.1"/>
    <property type="molecule type" value="Genomic_DNA"/>
</dbReference>
<dbReference type="InterPro" id="IPR036388">
    <property type="entry name" value="WH-like_DNA-bd_sf"/>
</dbReference>
<dbReference type="RefSeq" id="WP_006939242.1">
    <property type="nucleotide sequence ID" value="NZ_AAUW01000024.1"/>
</dbReference>
<organism evidence="2 3">
    <name type="scientific">Roseibium aggregatum (strain ATCC 25650 / DSM 13394 / JCM 20685 / NBRC 16684 / NCIMB 2208 / IAM 12614 / B1)</name>
    <name type="common">Stappia aggregata</name>
    <dbReference type="NCBI Taxonomy" id="384765"/>
    <lineage>
        <taxon>Bacteria</taxon>
        <taxon>Pseudomonadati</taxon>
        <taxon>Pseudomonadota</taxon>
        <taxon>Alphaproteobacteria</taxon>
        <taxon>Hyphomicrobiales</taxon>
        <taxon>Stappiaceae</taxon>
        <taxon>Roseibium</taxon>
    </lineage>
</organism>
<dbReference type="InterPro" id="IPR036390">
    <property type="entry name" value="WH_DNA-bd_sf"/>
</dbReference>
<dbReference type="SUPFAM" id="SSF46785">
    <property type="entry name" value="Winged helix' DNA-binding domain"/>
    <property type="match status" value="1"/>
</dbReference>
<dbReference type="Gene3D" id="1.10.10.10">
    <property type="entry name" value="Winged helix-like DNA-binding domain superfamily/Winged helix DNA-binding domain"/>
    <property type="match status" value="1"/>
</dbReference>
<dbReference type="AlphaFoldDB" id="A0P1Y4"/>
<dbReference type="PANTHER" id="PTHR18964">
    <property type="entry name" value="ROK (REPRESSOR, ORF, KINASE) FAMILY"/>
    <property type="match status" value="1"/>
</dbReference>
<dbReference type="Gene3D" id="3.30.420.40">
    <property type="match status" value="2"/>
</dbReference>
<reference evidence="2 3" key="1">
    <citation type="submission" date="2006-05" db="EMBL/GenBank/DDBJ databases">
        <authorList>
            <person name="King G."/>
            <person name="Ferriera S."/>
            <person name="Johnson J."/>
            <person name="Kravitz S."/>
            <person name="Beeson K."/>
            <person name="Sutton G."/>
            <person name="Rogers Y.-H."/>
            <person name="Friedman R."/>
            <person name="Frazier M."/>
            <person name="Venter J.C."/>
        </authorList>
    </citation>
    <scope>NUCLEOTIDE SEQUENCE [LARGE SCALE GENOMIC DNA]</scope>
    <source>
        <strain evidence="3">ATCC 25650 / DSM 13394 / JCM 20685 / NBRC 16684 / NCIMB 2208 / IAM 12614 / B1</strain>
    </source>
</reference>
<evidence type="ECO:0000313" key="3">
    <source>
        <dbReference type="Proteomes" id="UP000004848"/>
    </source>
</evidence>
<dbReference type="Pfam" id="PF00480">
    <property type="entry name" value="ROK"/>
    <property type="match status" value="1"/>
</dbReference>
<dbReference type="Proteomes" id="UP000004848">
    <property type="component" value="Unassembled WGS sequence"/>
</dbReference>
<dbReference type="GeneID" id="68849441"/>
<sequence>MLTPKFSLGHNHRRILDTLRLNGPLSRIDVAEITDLQPATLTRLSQDLIDWGMLEDASHESVAQTRSAAKRKTRLLRLDNSKLRTAGIAFTVDRIAFSLSSLTGEIIAEQMVDTEIRDPQDVAALTKATLENLLKTAGVNRSQLLAAGISLPINFSDNKDRFFTPSEWPLWRKSRPRELFEQVLGVPTWVENDAHAAALAEAYFGAGAGMENFTLFYFAYGLGGGNIIHRRLYRGSFGNAAALGGLFPQNMPRPSGRDLMTFLADLGETHQSLFDLDEDLGDDPRIAPWISRACDQIAPLVRHAQLFLDSEAIVLGGLLPQSVFKAMVKKLNQIASGFISDTQILVSTIDRACFHIGAASIPQYEVTAPHKYNGRVVKGF</sequence>
<name>A0P1Y4_ROSAI</name>
<comment type="similarity">
    <text evidence="1">Belongs to the ROK (NagC/XylR) family.</text>
</comment>
<dbReference type="InterPro" id="IPR000600">
    <property type="entry name" value="ROK"/>
</dbReference>
<dbReference type="InterPro" id="IPR043129">
    <property type="entry name" value="ATPase_NBD"/>
</dbReference>
<evidence type="ECO:0000256" key="1">
    <source>
        <dbReference type="ARBA" id="ARBA00006479"/>
    </source>
</evidence>
<proteinExistence type="inferred from homology"/>
<protein>
    <submittedName>
        <fullName evidence="2">Transcriptional regulator, ROK family protein</fullName>
    </submittedName>
</protein>
<evidence type="ECO:0000313" key="2">
    <source>
        <dbReference type="EMBL" id="EAV41060.1"/>
    </source>
</evidence>
<dbReference type="eggNOG" id="COG1940">
    <property type="taxonomic scope" value="Bacteria"/>
</dbReference>
<comment type="caution">
    <text evidence="2">The sequence shown here is derived from an EMBL/GenBank/DDBJ whole genome shotgun (WGS) entry which is preliminary data.</text>
</comment>
<accession>A0P1Y4</accession>
<gene>
    <name evidence="2" type="ORF">SIAM614_30061</name>
</gene>